<dbReference type="AlphaFoldDB" id="A0A0D3J9F5"/>
<name>A0A0D3J9F5_EMIH1</name>
<dbReference type="Gene3D" id="3.40.30.10">
    <property type="entry name" value="Glutaredoxin"/>
    <property type="match status" value="1"/>
</dbReference>
<evidence type="ECO:0008006" key="3">
    <source>
        <dbReference type="Google" id="ProtNLM"/>
    </source>
</evidence>
<dbReference type="Proteomes" id="UP000013827">
    <property type="component" value="Unassembled WGS sequence"/>
</dbReference>
<evidence type="ECO:0000313" key="2">
    <source>
        <dbReference type="Proteomes" id="UP000013827"/>
    </source>
</evidence>
<dbReference type="EnsemblProtists" id="EOD20140">
    <property type="protein sequence ID" value="EOD20140"/>
    <property type="gene ID" value="EMIHUDRAFT_255551"/>
</dbReference>
<accession>A0A0D3J9F5</accession>
<organism evidence="1 2">
    <name type="scientific">Emiliania huxleyi (strain CCMP1516)</name>
    <dbReference type="NCBI Taxonomy" id="280463"/>
    <lineage>
        <taxon>Eukaryota</taxon>
        <taxon>Haptista</taxon>
        <taxon>Haptophyta</taxon>
        <taxon>Prymnesiophyceae</taxon>
        <taxon>Isochrysidales</taxon>
        <taxon>Noelaerhabdaceae</taxon>
        <taxon>Emiliania</taxon>
    </lineage>
</organism>
<reference evidence="2" key="1">
    <citation type="journal article" date="2013" name="Nature">
        <title>Pan genome of the phytoplankton Emiliania underpins its global distribution.</title>
        <authorList>
            <person name="Read B.A."/>
            <person name="Kegel J."/>
            <person name="Klute M.J."/>
            <person name="Kuo A."/>
            <person name="Lefebvre S.C."/>
            <person name="Maumus F."/>
            <person name="Mayer C."/>
            <person name="Miller J."/>
            <person name="Monier A."/>
            <person name="Salamov A."/>
            <person name="Young J."/>
            <person name="Aguilar M."/>
            <person name="Claverie J.M."/>
            <person name="Frickenhaus S."/>
            <person name="Gonzalez K."/>
            <person name="Herman E.K."/>
            <person name="Lin Y.C."/>
            <person name="Napier J."/>
            <person name="Ogata H."/>
            <person name="Sarno A.F."/>
            <person name="Shmutz J."/>
            <person name="Schroeder D."/>
            <person name="de Vargas C."/>
            <person name="Verret F."/>
            <person name="von Dassow P."/>
            <person name="Valentin K."/>
            <person name="Van de Peer Y."/>
            <person name="Wheeler G."/>
            <person name="Dacks J.B."/>
            <person name="Delwiche C.F."/>
            <person name="Dyhrman S.T."/>
            <person name="Glockner G."/>
            <person name="John U."/>
            <person name="Richards T."/>
            <person name="Worden A.Z."/>
            <person name="Zhang X."/>
            <person name="Grigoriev I.V."/>
            <person name="Allen A.E."/>
            <person name="Bidle K."/>
            <person name="Borodovsky M."/>
            <person name="Bowler C."/>
            <person name="Brownlee C."/>
            <person name="Cock J.M."/>
            <person name="Elias M."/>
            <person name="Gladyshev V.N."/>
            <person name="Groth M."/>
            <person name="Guda C."/>
            <person name="Hadaegh A."/>
            <person name="Iglesias-Rodriguez M.D."/>
            <person name="Jenkins J."/>
            <person name="Jones B.M."/>
            <person name="Lawson T."/>
            <person name="Leese F."/>
            <person name="Lindquist E."/>
            <person name="Lobanov A."/>
            <person name="Lomsadze A."/>
            <person name="Malik S.B."/>
            <person name="Marsh M.E."/>
            <person name="Mackinder L."/>
            <person name="Mock T."/>
            <person name="Mueller-Roeber B."/>
            <person name="Pagarete A."/>
            <person name="Parker M."/>
            <person name="Probert I."/>
            <person name="Quesneville H."/>
            <person name="Raines C."/>
            <person name="Rensing S.A."/>
            <person name="Riano-Pachon D.M."/>
            <person name="Richier S."/>
            <person name="Rokitta S."/>
            <person name="Shiraiwa Y."/>
            <person name="Soanes D.M."/>
            <person name="van der Giezen M."/>
            <person name="Wahlund T.M."/>
            <person name="Williams B."/>
            <person name="Wilson W."/>
            <person name="Wolfe G."/>
            <person name="Wurch L.L."/>
        </authorList>
    </citation>
    <scope>NUCLEOTIDE SEQUENCE</scope>
</reference>
<reference evidence="1" key="2">
    <citation type="submission" date="2024-10" db="UniProtKB">
        <authorList>
            <consortium name="EnsemblProtists"/>
        </authorList>
    </citation>
    <scope>IDENTIFICATION</scope>
</reference>
<dbReference type="HOGENOM" id="CLU_3056860_0_0_1"/>
<dbReference type="KEGG" id="ehx:EMIHUDRAFT_255551"/>
<protein>
    <recommendedName>
        <fullName evidence="3">Glutathione peroxidase</fullName>
    </recommendedName>
</protein>
<dbReference type="GeneID" id="17265687"/>
<evidence type="ECO:0000313" key="1">
    <source>
        <dbReference type="EnsemblProtists" id="EOD20140"/>
    </source>
</evidence>
<keyword evidence="2" id="KW-1185">Reference proteome</keyword>
<sequence length="54" mass="5718">AEKSDPFPLGADIKWNFAKFLGEVISRFGPQQSPLSFEGEIAAALDALPVEAAA</sequence>
<proteinExistence type="predicted"/>
<dbReference type="PaxDb" id="2903-EOD20140"/>
<dbReference type="RefSeq" id="XP_005772569.1">
    <property type="nucleotide sequence ID" value="XM_005772512.1"/>
</dbReference>